<evidence type="ECO:0000313" key="1">
    <source>
        <dbReference type="EMBL" id="KOO53135.1"/>
    </source>
</evidence>
<accession>A0A0M0LPZ0</accession>
<name>A0A0M0LPZ0_9EUKA</name>
<dbReference type="Gene3D" id="3.40.50.11350">
    <property type="match status" value="1"/>
</dbReference>
<organism evidence="1 2">
    <name type="scientific">Chrysochromulina tobinii</name>
    <dbReference type="NCBI Taxonomy" id="1460289"/>
    <lineage>
        <taxon>Eukaryota</taxon>
        <taxon>Haptista</taxon>
        <taxon>Haptophyta</taxon>
        <taxon>Prymnesiophyceae</taxon>
        <taxon>Prymnesiales</taxon>
        <taxon>Chrysochromulinaceae</taxon>
        <taxon>Chrysochromulina</taxon>
    </lineage>
</organism>
<reference evidence="2" key="1">
    <citation type="journal article" date="2015" name="PLoS Genet.">
        <title>Genome Sequence and Transcriptome Analyses of Chrysochromulina tobin: Metabolic Tools for Enhanced Algal Fitness in the Prominent Order Prymnesiales (Haptophyceae).</title>
        <authorList>
            <person name="Hovde B.T."/>
            <person name="Deodato C.R."/>
            <person name="Hunsperger H.M."/>
            <person name="Ryken S.A."/>
            <person name="Yost W."/>
            <person name="Jha R.K."/>
            <person name="Patterson J."/>
            <person name="Monnat R.J. Jr."/>
            <person name="Barlow S.B."/>
            <person name="Starkenburg S.R."/>
            <person name="Cattolico R.A."/>
        </authorList>
    </citation>
    <scope>NUCLEOTIDE SEQUENCE</scope>
    <source>
        <strain evidence="2">CCMP291</strain>
    </source>
</reference>
<comment type="caution">
    <text evidence="1">The sequence shown here is derived from an EMBL/GenBank/DDBJ whole genome shotgun (WGS) entry which is preliminary data.</text>
</comment>
<proteinExistence type="predicted"/>
<gene>
    <name evidence="1" type="ORF">Ctob_015736</name>
</gene>
<protein>
    <submittedName>
        <fullName evidence="1">Uncharacterized protein</fullName>
    </submittedName>
</protein>
<dbReference type="Proteomes" id="UP000037460">
    <property type="component" value="Unassembled WGS sequence"/>
</dbReference>
<dbReference type="EMBL" id="JWZX01000363">
    <property type="protein sequence ID" value="KOO53135.1"/>
    <property type="molecule type" value="Genomic_DNA"/>
</dbReference>
<dbReference type="AlphaFoldDB" id="A0A0M0LPZ0"/>
<dbReference type="OrthoDB" id="10594588at2759"/>
<keyword evidence="2" id="KW-1185">Reference proteome</keyword>
<evidence type="ECO:0000313" key="2">
    <source>
        <dbReference type="Proteomes" id="UP000037460"/>
    </source>
</evidence>
<sequence>MPTVAEATNSTCATYTVNCVRGTRPARGRLLPSDAVLRPSDFCPSLMPPWLPPSVGDYIALRGKGSKCYKECPAYSLLPQKGYGVTALSECNGSAYTVLQCSVRPLVPHYAASLSVDFASAAGVDVLLATSDNAGHGLFAMVERVINQILYARAHGLTPAVWAGEHVMAEGRACQQGRNAYFESSAGDNVWEYWFEQPADYTPGDAATRSGRRVRSVQIVPAQALYQHSTSTRAFTQTYTGLDLYDGRVLLGRRTAAHAVVGNGTLVRSFVRERAARLVRHWRTFSDALLGVHVRGTDKVVARKVPPEAYFPWCDAWLRAHPRALLVVATDERAYYERLVERYGLWKPPGRSEKAEFGGCVVWEGRNVEFNAHKEAALNGCNVGAGRGVCLCVRAGRRERRRW</sequence>